<dbReference type="GO" id="GO:0006611">
    <property type="term" value="P:protein export from nucleus"/>
    <property type="evidence" value="ECO:0007669"/>
    <property type="project" value="InterPro"/>
</dbReference>
<dbReference type="GO" id="GO:0000056">
    <property type="term" value="P:ribosomal small subunit export from nucleus"/>
    <property type="evidence" value="ECO:0007669"/>
    <property type="project" value="TreeGrafter"/>
</dbReference>
<dbReference type="Pfam" id="PF18777">
    <property type="entry name" value="CRM1_repeat"/>
    <property type="match status" value="1"/>
</dbReference>
<evidence type="ECO:0000256" key="1">
    <source>
        <dbReference type="ARBA" id="ARBA00004123"/>
    </source>
</evidence>
<feature type="domain" description="Exportin-1 C-terminal" evidence="6">
    <location>
        <begin position="680"/>
        <end position="1025"/>
    </location>
</feature>
<dbReference type="InterPro" id="IPR013598">
    <property type="entry name" value="Exportin-1/Importin-b-like"/>
</dbReference>
<dbReference type="GO" id="GO:0000055">
    <property type="term" value="P:ribosomal large subunit export from nucleus"/>
    <property type="evidence" value="ECO:0007669"/>
    <property type="project" value="TreeGrafter"/>
</dbReference>
<comment type="subcellular location">
    <subcellularLocation>
        <location evidence="1">Nucleus</location>
    </subcellularLocation>
</comment>
<dbReference type="Pfam" id="PF08767">
    <property type="entry name" value="CRM1_C"/>
    <property type="match status" value="1"/>
</dbReference>
<comment type="similarity">
    <text evidence="2">Belongs to the exportin family.</text>
</comment>
<keyword evidence="4" id="KW-0653">Protein transport</keyword>
<gene>
    <name evidence="7" type="primary">CRM1_1</name>
    <name evidence="7" type="ORF">EC973_004845</name>
</gene>
<evidence type="ECO:0000259" key="6">
    <source>
        <dbReference type="SMART" id="SM01102"/>
    </source>
</evidence>
<dbReference type="InterPro" id="IPR041123">
    <property type="entry name" value="CRM1_repeat"/>
</dbReference>
<evidence type="ECO:0000256" key="3">
    <source>
        <dbReference type="ARBA" id="ARBA00022448"/>
    </source>
</evidence>
<dbReference type="InterPro" id="IPR014877">
    <property type="entry name" value="XPO1_C_dom"/>
</dbReference>
<dbReference type="SUPFAM" id="SSF48371">
    <property type="entry name" value="ARM repeat"/>
    <property type="match status" value="2"/>
</dbReference>
<dbReference type="InterPro" id="IPR045065">
    <property type="entry name" value="XPO1/5"/>
</dbReference>
<evidence type="ECO:0000256" key="2">
    <source>
        <dbReference type="ARBA" id="ARBA00009466"/>
    </source>
</evidence>
<dbReference type="Pfam" id="PF18787">
    <property type="entry name" value="CRM1_repeat_3"/>
    <property type="match status" value="1"/>
</dbReference>
<evidence type="ECO:0000256" key="5">
    <source>
        <dbReference type="ARBA" id="ARBA00023242"/>
    </source>
</evidence>
<keyword evidence="5" id="KW-0539">Nucleus</keyword>
<dbReference type="Proteomes" id="UP000605846">
    <property type="component" value="Unassembled WGS sequence"/>
</dbReference>
<dbReference type="AlphaFoldDB" id="A0A8H7ELJ0"/>
<dbReference type="OrthoDB" id="2215036at2759"/>
<proteinExistence type="inferred from homology"/>
<dbReference type="PANTHER" id="PTHR11223">
    <property type="entry name" value="EXPORTIN 1/5"/>
    <property type="match status" value="1"/>
</dbReference>
<sequence>MHFSAAVPIVLDAAEFPNLSRSTPSTYLLAPLFIVLCAHATMDVNLIFRSNDEINMEFLDNALEACYRDPSKQMEAGIFLTQLNSYIYRWDHVKQILDQSRSIYTKLISLQILGRIVSEQWNDPDCPKLEIRDYVNKAVIEACMRKELLTSDEFNQTYLNKLNLVLVQILKKEWPNGWPSFVTEMVAIGEESLSVLENNVSIFGLLSEEIFDYSSGQLTMAKVIELKRQMIKEFIPVLDQFRKILRLDHTSNSRLVGLTLAALFSGNSIHRYLVMKCFLQIISRDIPADLSQNLLLTFKDVMDMVAEVIPVPSDIPGSYYNVATEDQFFVQDLALFLTTTLGRYYELIESNLGYTLILRSCSYLLEVSRINDKELWKICLEYWGKFVAFVYESTLKIDNSSTGHSYQTRCEIYRDVLHNLRIIAMEQMVPPEEVLIVQDMNDEISREFLKQSNVSELYDSMKGLLGNLAKLDLLDTEEVMREQLAEQFGKANWSWSAVSKLCWAVGAIANLIDEAEEDRFLKYLTDELVNIKISNENQEFVSTYVHTEDEHITDMACDTFLKICQNCSRELAYPQPDGSPSVLDTFVANLEAFVSDLSSSQTCTIFKAIGFVLSTSAVDSQERLMAALMTGPNTLYTAGSAELQHLSPTLKKCESLNKLANALKMNTAVCSTVGPVYRIQFQRLYPSLLMIYKTIMEKVADSNAVMEALTLQLFRQIKSEIILLTETYTKANQELQSTDHAILSEFIKLFMVDFQNSPASLREPAVLSLVSHQLESMHQYEYLRSLPYLSQIDQWPGVLDTTLRSVFEPMIPMISQNYVDFPDFRQGFYKLVYIFVHKWFTVGVSVELLKIPQNTFNLLMQSLLWGIKDATREVSHMALDALFDLINSVSHMEDEDMSSEFYSAYFLLTLREIIAVLTDSDYRSAYMKFPGFDLQSKILARLLELVQEGEIYVQLYDPRHSGKQYVSNVEFVQDYVRNLLFSMFPQLQRNQIEVLVLGMFQYSGELPKFQDDLRDFLVDIRAIGEDTGDIQLREKEAELELLKYL</sequence>
<dbReference type="PANTHER" id="PTHR11223:SF2">
    <property type="entry name" value="EXPORTIN-1"/>
    <property type="match status" value="1"/>
</dbReference>
<keyword evidence="3" id="KW-0813">Transport</keyword>
<dbReference type="SMART" id="SM01102">
    <property type="entry name" value="CRM1_C"/>
    <property type="match status" value="1"/>
</dbReference>
<evidence type="ECO:0000256" key="4">
    <source>
        <dbReference type="ARBA" id="ARBA00022927"/>
    </source>
</evidence>
<dbReference type="InterPro" id="IPR011989">
    <property type="entry name" value="ARM-like"/>
</dbReference>
<dbReference type="Pfam" id="PF18784">
    <property type="entry name" value="CRM1_repeat_2"/>
    <property type="match status" value="1"/>
</dbReference>
<dbReference type="GO" id="GO:0005737">
    <property type="term" value="C:cytoplasm"/>
    <property type="evidence" value="ECO:0007669"/>
    <property type="project" value="TreeGrafter"/>
</dbReference>
<dbReference type="EMBL" id="JABAYA010000276">
    <property type="protein sequence ID" value="KAF7721345.1"/>
    <property type="molecule type" value="Genomic_DNA"/>
</dbReference>
<name>A0A8H7ELJ0_9FUNG</name>
<evidence type="ECO:0000313" key="8">
    <source>
        <dbReference type="Proteomes" id="UP000605846"/>
    </source>
</evidence>
<protein>
    <submittedName>
        <fullName evidence="7">Karyopherin transporter</fullName>
    </submittedName>
</protein>
<dbReference type="GO" id="GO:0005634">
    <property type="term" value="C:nucleus"/>
    <property type="evidence" value="ECO:0007669"/>
    <property type="project" value="UniProtKB-SubCell"/>
</dbReference>
<reference evidence="7" key="1">
    <citation type="submission" date="2020-01" db="EMBL/GenBank/DDBJ databases">
        <title>Genome Sequencing of Three Apophysomyces-Like Fungal Strains Confirms a Novel Fungal Genus in the Mucoromycota with divergent Burkholderia-like Endosymbiotic Bacteria.</title>
        <authorList>
            <person name="Stajich J.E."/>
            <person name="Macias A.M."/>
            <person name="Carter-House D."/>
            <person name="Lovett B."/>
            <person name="Kasson L.R."/>
            <person name="Berry K."/>
            <person name="Grigoriev I."/>
            <person name="Chang Y."/>
            <person name="Spatafora J."/>
            <person name="Kasson M.T."/>
        </authorList>
    </citation>
    <scope>NUCLEOTIDE SEQUENCE</scope>
    <source>
        <strain evidence="7">NRRL A-21654</strain>
    </source>
</reference>
<comment type="caution">
    <text evidence="7">The sequence shown here is derived from an EMBL/GenBank/DDBJ whole genome shotgun (WGS) entry which is preliminary data.</text>
</comment>
<evidence type="ECO:0000313" key="7">
    <source>
        <dbReference type="EMBL" id="KAF7721345.1"/>
    </source>
</evidence>
<dbReference type="InterPro" id="IPR041235">
    <property type="entry name" value="Exp1_repeat_2"/>
</dbReference>
<accession>A0A8H7ELJ0</accession>
<dbReference type="Pfam" id="PF08389">
    <property type="entry name" value="Xpo1"/>
    <property type="match status" value="1"/>
</dbReference>
<dbReference type="GO" id="GO:0005049">
    <property type="term" value="F:nuclear export signal receptor activity"/>
    <property type="evidence" value="ECO:0007669"/>
    <property type="project" value="InterPro"/>
</dbReference>
<dbReference type="Gene3D" id="1.25.10.10">
    <property type="entry name" value="Leucine-rich Repeat Variant"/>
    <property type="match status" value="1"/>
</dbReference>
<dbReference type="InterPro" id="IPR016024">
    <property type="entry name" value="ARM-type_fold"/>
</dbReference>
<keyword evidence="8" id="KW-1185">Reference proteome</keyword>
<organism evidence="7 8">
    <name type="scientific">Apophysomyces ossiformis</name>
    <dbReference type="NCBI Taxonomy" id="679940"/>
    <lineage>
        <taxon>Eukaryota</taxon>
        <taxon>Fungi</taxon>
        <taxon>Fungi incertae sedis</taxon>
        <taxon>Mucoromycota</taxon>
        <taxon>Mucoromycotina</taxon>
        <taxon>Mucoromycetes</taxon>
        <taxon>Mucorales</taxon>
        <taxon>Mucorineae</taxon>
        <taxon>Mucoraceae</taxon>
        <taxon>Apophysomyces</taxon>
    </lineage>
</organism>
<dbReference type="InterPro" id="IPR040485">
    <property type="entry name" value="XPO1_repeat_3"/>
</dbReference>